<accession>A0A381N0R0</accession>
<name>A0A381N0R0_9ZZZZ</name>
<proteinExistence type="predicted"/>
<gene>
    <name evidence="1" type="ORF">METZ01_LOCUS87</name>
</gene>
<sequence length="26" mass="3213">LMGMTNYIKIFNEFLKKENVFLLYNE</sequence>
<organism evidence="1">
    <name type="scientific">marine metagenome</name>
    <dbReference type="NCBI Taxonomy" id="408172"/>
    <lineage>
        <taxon>unclassified sequences</taxon>
        <taxon>metagenomes</taxon>
        <taxon>ecological metagenomes</taxon>
    </lineage>
</organism>
<reference evidence="1" key="1">
    <citation type="submission" date="2018-05" db="EMBL/GenBank/DDBJ databases">
        <authorList>
            <person name="Lanie J.A."/>
            <person name="Ng W.-L."/>
            <person name="Kazmierczak K.M."/>
            <person name="Andrzejewski T.M."/>
            <person name="Davidsen T.M."/>
            <person name="Wayne K.J."/>
            <person name="Tettelin H."/>
            <person name="Glass J.I."/>
            <person name="Rusch D."/>
            <person name="Podicherti R."/>
            <person name="Tsui H.-C.T."/>
            <person name="Winkler M.E."/>
        </authorList>
    </citation>
    <scope>NUCLEOTIDE SEQUENCE</scope>
</reference>
<evidence type="ECO:0000313" key="1">
    <source>
        <dbReference type="EMBL" id="SUZ47233.1"/>
    </source>
</evidence>
<protein>
    <submittedName>
        <fullName evidence="1">Uncharacterized protein</fullName>
    </submittedName>
</protein>
<feature type="non-terminal residue" evidence="1">
    <location>
        <position position="1"/>
    </location>
</feature>
<dbReference type="EMBL" id="UINC01000005">
    <property type="protein sequence ID" value="SUZ47233.1"/>
    <property type="molecule type" value="Genomic_DNA"/>
</dbReference>
<dbReference type="AlphaFoldDB" id="A0A381N0R0"/>